<keyword evidence="3" id="KW-0328">Glycosyltransferase</keyword>
<gene>
    <name evidence="3" type="ORF">QUW44_09660</name>
</gene>
<dbReference type="EMBL" id="JAUDDW010000068">
    <property type="protein sequence ID" value="MDM8267376.1"/>
    <property type="molecule type" value="Genomic_DNA"/>
</dbReference>
<dbReference type="Pfam" id="PF00534">
    <property type="entry name" value="Glycos_transf_1"/>
    <property type="match status" value="1"/>
</dbReference>
<accession>A0ABT7V095</accession>
<dbReference type="Gene3D" id="3.40.50.2000">
    <property type="entry name" value="Glycogen Phosphorylase B"/>
    <property type="match status" value="2"/>
</dbReference>
<dbReference type="InterPro" id="IPR028098">
    <property type="entry name" value="Glyco_trans_4-like_N"/>
</dbReference>
<dbReference type="GO" id="GO:0016757">
    <property type="term" value="F:glycosyltransferase activity"/>
    <property type="evidence" value="ECO:0007669"/>
    <property type="project" value="UniProtKB-KW"/>
</dbReference>
<name>A0ABT7V095_9LACO</name>
<dbReference type="Proteomes" id="UP001529343">
    <property type="component" value="Unassembled WGS sequence"/>
</dbReference>
<dbReference type="Pfam" id="PF13439">
    <property type="entry name" value="Glyco_transf_4"/>
    <property type="match status" value="1"/>
</dbReference>
<dbReference type="InterPro" id="IPR001296">
    <property type="entry name" value="Glyco_trans_1"/>
</dbReference>
<dbReference type="EC" id="2.4.-.-" evidence="3"/>
<reference evidence="4" key="1">
    <citation type="submission" date="2023-06" db="EMBL/GenBank/DDBJ databases">
        <title>Identification and characterization of horizontal gene transfer across gut microbiota members of farm animals based on homology search.</title>
        <authorList>
            <person name="Zeman M."/>
            <person name="Kubasova T."/>
            <person name="Jahodarova E."/>
            <person name="Nykrynova M."/>
            <person name="Rychlik I."/>
        </authorList>
    </citation>
    <scope>NUCLEOTIDE SEQUENCE [LARGE SCALE GENOMIC DNA]</scope>
    <source>
        <strain evidence="4">161_Gplus</strain>
    </source>
</reference>
<dbReference type="InterPro" id="IPR050194">
    <property type="entry name" value="Glycosyltransferase_grp1"/>
</dbReference>
<keyword evidence="4" id="KW-1185">Reference proteome</keyword>
<sequence length="352" mass="40607">MINTNYLEDNGISTFIIGNCKLLTKEGITMSIVAPNYVDSEIKRDLSKSGIKLYEIPLRFSHPVKYFYRLFVTIKKGNFDIVHVNGNSGSMLLEIMASCLAGVKVRIAHSHNTKTSHPLLNNIMNPFLELLVTQRFACNNAAGKWLFGNREFWVIKNGLDLEKYRYKKETKGEENKIILGNVGRFNYQKNQGFLIDLIKQLNSRFNMLLIGNGDNFDSLRKKVNESNLDDKVEFTGTVNNVCDYLNKMDIFLLPSRFEGQPYSVIEALANGLPILISNTVSREIKLTGHMAFISIDKPDKWQEKLEKFDYRKYRMKRVKISSENIRVLKEKGYDLKTNAKNMLKLYNKFIQI</sequence>
<evidence type="ECO:0000313" key="4">
    <source>
        <dbReference type="Proteomes" id="UP001529343"/>
    </source>
</evidence>
<keyword evidence="3" id="KW-0808">Transferase</keyword>
<evidence type="ECO:0000259" key="2">
    <source>
        <dbReference type="Pfam" id="PF13439"/>
    </source>
</evidence>
<protein>
    <submittedName>
        <fullName evidence="3">Glycosyltransferase</fullName>
        <ecNumber evidence="3">2.4.-.-</ecNumber>
    </submittedName>
</protein>
<proteinExistence type="predicted"/>
<feature type="domain" description="Glycosyltransferase subfamily 4-like N-terminal" evidence="2">
    <location>
        <begin position="10"/>
        <end position="162"/>
    </location>
</feature>
<comment type="caution">
    <text evidence="3">The sequence shown here is derived from an EMBL/GenBank/DDBJ whole genome shotgun (WGS) entry which is preliminary data.</text>
</comment>
<organism evidence="3 4">
    <name type="scientific">Limosilactobacillus pontis</name>
    <dbReference type="NCBI Taxonomy" id="35787"/>
    <lineage>
        <taxon>Bacteria</taxon>
        <taxon>Bacillati</taxon>
        <taxon>Bacillota</taxon>
        <taxon>Bacilli</taxon>
        <taxon>Lactobacillales</taxon>
        <taxon>Lactobacillaceae</taxon>
        <taxon>Limosilactobacillus</taxon>
    </lineage>
</organism>
<dbReference type="PANTHER" id="PTHR45947">
    <property type="entry name" value="SULFOQUINOVOSYL TRANSFERASE SQD2"/>
    <property type="match status" value="1"/>
</dbReference>
<dbReference type="SUPFAM" id="SSF53756">
    <property type="entry name" value="UDP-Glycosyltransferase/glycogen phosphorylase"/>
    <property type="match status" value="1"/>
</dbReference>
<dbReference type="PANTHER" id="PTHR45947:SF3">
    <property type="entry name" value="SULFOQUINOVOSYL TRANSFERASE SQD2"/>
    <property type="match status" value="1"/>
</dbReference>
<feature type="domain" description="Glycosyl transferase family 1" evidence="1">
    <location>
        <begin position="167"/>
        <end position="280"/>
    </location>
</feature>
<evidence type="ECO:0000313" key="3">
    <source>
        <dbReference type="EMBL" id="MDM8267376.1"/>
    </source>
</evidence>
<evidence type="ECO:0000259" key="1">
    <source>
        <dbReference type="Pfam" id="PF00534"/>
    </source>
</evidence>
<reference evidence="3 4" key="2">
    <citation type="submission" date="2023-06" db="EMBL/GenBank/DDBJ databases">
        <authorList>
            <person name="Zeman M."/>
            <person name="Kubasova T."/>
            <person name="Jahodarova E."/>
            <person name="Nykrynova M."/>
            <person name="Rychlik I."/>
        </authorList>
    </citation>
    <scope>NUCLEOTIDE SEQUENCE [LARGE SCALE GENOMIC DNA]</scope>
    <source>
        <strain evidence="3 4">161_Gplus</strain>
    </source>
</reference>